<evidence type="ECO:0000313" key="7">
    <source>
        <dbReference type="EMBL" id="EGG03929.1"/>
    </source>
</evidence>
<gene>
    <name evidence="7" type="ORF">MELLADRAFT_89744</name>
</gene>
<keyword evidence="3" id="KW-0539">Nucleus</keyword>
<dbReference type="AlphaFoldDB" id="F4RUG5"/>
<dbReference type="Pfam" id="PF21639">
    <property type="entry name" value="ORC5_lid"/>
    <property type="match status" value="1"/>
</dbReference>
<dbReference type="InParanoid" id="F4RUG5"/>
<dbReference type="GO" id="GO:0006270">
    <property type="term" value="P:DNA replication initiation"/>
    <property type="evidence" value="ECO:0007669"/>
    <property type="project" value="TreeGrafter"/>
</dbReference>
<dbReference type="GO" id="GO:0003688">
    <property type="term" value="F:DNA replication origin binding"/>
    <property type="evidence" value="ECO:0007669"/>
    <property type="project" value="TreeGrafter"/>
</dbReference>
<name>F4RUG5_MELLP</name>
<dbReference type="PANTHER" id="PTHR12705">
    <property type="entry name" value="ORIGIN RECOGNITION COMPLEX SUBUNIT 5"/>
    <property type="match status" value="1"/>
</dbReference>
<dbReference type="RefSeq" id="XP_007412722.1">
    <property type="nucleotide sequence ID" value="XM_007412660.1"/>
</dbReference>
<dbReference type="Pfam" id="PF14630">
    <property type="entry name" value="ORC5_C"/>
    <property type="match status" value="1"/>
</dbReference>
<dbReference type="InterPro" id="IPR020796">
    <property type="entry name" value="ORC5"/>
</dbReference>
<dbReference type="VEuPathDB" id="FungiDB:MELLADRAFT_89744"/>
<sequence length="642" mass="71541">MRVELKRLNSLHPSIDQLASLLQSPYPPSSIYLHSPSNHSLTSQLIKELLHQHSSSHLELHLPSYAYINLSEIQNTRSLYDRILNQLSGWNSEWSDAGSTTWNGRSYGLQCHPIQSAISPQINDILQNSVTPSTHCLAWNSDAPPLEKGRGVLSGKTNDSFDAFCDGLRTLSNLKYEDVSGEEKSFPRSPKFIIIDQAARMRNWKEPSLISAFSRLPELSRSPVHTIFLSHLPWTKVRPRYGALEPTVILIPKLSEQDLIKILVDEGPPETGDQTSDGIGESSDQTRDITPAFEPFVSFIVSAFQAQTSSDLFELSCLISRLWFPWSQRVRDGEFSPHDTAKLILLNRSMIEVEQQQFGRAIWHVPAFLNGDLGIKELALPASSVQPTPSKGSTTIDLGVGSSKDLTVRPPNILDSPSKGTSKKYPPISPFVTPSKPRHFLDIFSPASLSNQSPSKINASPSKPYNPQFGPPLTARQQPQDTLSLSLPIISRYLLIASFITSYNPAKSDARLFVTFDEVGTNRGRRARQVKPKIGEAVKVRERQQLLGPKSFPLSRLMAIFNAITHQEGLNFSQVDVLQQVSSLIQSRLLNKSNKSNNKSGYSNSERFEMIKLVCGIGEPIAQQLSLSVGFELRSRLWEVED</sequence>
<dbReference type="Gene3D" id="3.40.50.300">
    <property type="entry name" value="P-loop containing nucleotide triphosphate hydrolases"/>
    <property type="match status" value="1"/>
</dbReference>
<keyword evidence="2" id="KW-0235">DNA replication</keyword>
<dbReference type="OrthoDB" id="365981at2759"/>
<reference evidence="8" key="1">
    <citation type="journal article" date="2011" name="Proc. Natl. Acad. Sci. U.S.A.">
        <title>Obligate biotrophy features unraveled by the genomic analysis of rust fungi.</title>
        <authorList>
            <person name="Duplessis S."/>
            <person name="Cuomo C.A."/>
            <person name="Lin Y.-C."/>
            <person name="Aerts A."/>
            <person name="Tisserant E."/>
            <person name="Veneault-Fourrey C."/>
            <person name="Joly D.L."/>
            <person name="Hacquard S."/>
            <person name="Amselem J."/>
            <person name="Cantarel B.L."/>
            <person name="Chiu R."/>
            <person name="Coutinho P.M."/>
            <person name="Feau N."/>
            <person name="Field M."/>
            <person name="Frey P."/>
            <person name="Gelhaye E."/>
            <person name="Goldberg J."/>
            <person name="Grabherr M.G."/>
            <person name="Kodira C.D."/>
            <person name="Kohler A."/>
            <person name="Kuees U."/>
            <person name="Lindquist E.A."/>
            <person name="Lucas S.M."/>
            <person name="Mago R."/>
            <person name="Mauceli E."/>
            <person name="Morin E."/>
            <person name="Murat C."/>
            <person name="Pangilinan J.L."/>
            <person name="Park R."/>
            <person name="Pearson M."/>
            <person name="Quesneville H."/>
            <person name="Rouhier N."/>
            <person name="Sakthikumar S."/>
            <person name="Salamov A.A."/>
            <person name="Schmutz J."/>
            <person name="Selles B."/>
            <person name="Shapiro H."/>
            <person name="Tanguay P."/>
            <person name="Tuskan G.A."/>
            <person name="Henrissat B."/>
            <person name="Van de Peer Y."/>
            <person name="Rouze P."/>
            <person name="Ellis J.G."/>
            <person name="Dodds P.N."/>
            <person name="Schein J.E."/>
            <person name="Zhong S."/>
            <person name="Hamelin R.C."/>
            <person name="Grigoriev I.V."/>
            <person name="Szabo L.J."/>
            <person name="Martin F."/>
        </authorList>
    </citation>
    <scope>NUCLEOTIDE SEQUENCE [LARGE SCALE GENOMIC DNA]</scope>
    <source>
        <strain evidence="8">98AG31 / pathotype 3-4-7</strain>
    </source>
</reference>
<proteinExistence type="predicted"/>
<evidence type="ECO:0000256" key="1">
    <source>
        <dbReference type="ARBA" id="ARBA00004123"/>
    </source>
</evidence>
<evidence type="ECO:0000256" key="4">
    <source>
        <dbReference type="SAM" id="MobiDB-lite"/>
    </source>
</evidence>
<feature type="region of interest" description="Disordered" evidence="4">
    <location>
        <begin position="266"/>
        <end position="285"/>
    </location>
</feature>
<dbReference type="HOGENOM" id="CLU_462413_0_0_1"/>
<keyword evidence="8" id="KW-1185">Reference proteome</keyword>
<dbReference type="eggNOG" id="KOG2543">
    <property type="taxonomic scope" value="Eukaryota"/>
</dbReference>
<evidence type="ECO:0000256" key="3">
    <source>
        <dbReference type="ARBA" id="ARBA00023242"/>
    </source>
</evidence>
<evidence type="ECO:0000259" key="6">
    <source>
        <dbReference type="Pfam" id="PF21639"/>
    </source>
</evidence>
<accession>F4RUG5</accession>
<feature type="domain" description="Origin recognition complex subunit 5 C-terminal" evidence="5">
    <location>
        <begin position="487"/>
        <end position="634"/>
    </location>
</feature>
<dbReference type="STRING" id="747676.F4RUG5"/>
<dbReference type="EMBL" id="GL883121">
    <property type="protein sequence ID" value="EGG03929.1"/>
    <property type="molecule type" value="Genomic_DNA"/>
</dbReference>
<evidence type="ECO:0000256" key="2">
    <source>
        <dbReference type="ARBA" id="ARBA00022705"/>
    </source>
</evidence>
<dbReference type="Proteomes" id="UP000001072">
    <property type="component" value="Unassembled WGS sequence"/>
</dbReference>
<dbReference type="KEGG" id="mlr:MELLADRAFT_89744"/>
<dbReference type="InterPro" id="IPR027417">
    <property type="entry name" value="P-loop_NTPase"/>
</dbReference>
<comment type="subcellular location">
    <subcellularLocation>
        <location evidence="1">Nucleus</location>
    </subcellularLocation>
</comment>
<dbReference type="GeneID" id="18935308"/>
<dbReference type="InterPro" id="IPR047088">
    <property type="entry name" value="ORC5_C"/>
</dbReference>
<protein>
    <submittedName>
        <fullName evidence="7">Uncharacterized protein</fullName>
    </submittedName>
</protein>
<evidence type="ECO:0000259" key="5">
    <source>
        <dbReference type="Pfam" id="PF14630"/>
    </source>
</evidence>
<dbReference type="InterPro" id="IPR048866">
    <property type="entry name" value="ORC5_lid"/>
</dbReference>
<organism evidence="8">
    <name type="scientific">Melampsora larici-populina (strain 98AG31 / pathotype 3-4-7)</name>
    <name type="common">Poplar leaf rust fungus</name>
    <dbReference type="NCBI Taxonomy" id="747676"/>
    <lineage>
        <taxon>Eukaryota</taxon>
        <taxon>Fungi</taxon>
        <taxon>Dikarya</taxon>
        <taxon>Basidiomycota</taxon>
        <taxon>Pucciniomycotina</taxon>
        <taxon>Pucciniomycetes</taxon>
        <taxon>Pucciniales</taxon>
        <taxon>Melampsoraceae</taxon>
        <taxon>Melampsora</taxon>
    </lineage>
</organism>
<dbReference type="PANTHER" id="PTHR12705:SF0">
    <property type="entry name" value="ORIGIN RECOGNITION COMPLEX SUBUNIT 5"/>
    <property type="match status" value="1"/>
</dbReference>
<feature type="domain" description="ORC5 lid" evidence="6">
    <location>
        <begin position="295"/>
        <end position="349"/>
    </location>
</feature>
<dbReference type="GO" id="GO:0005664">
    <property type="term" value="C:nuclear origin of replication recognition complex"/>
    <property type="evidence" value="ECO:0007669"/>
    <property type="project" value="TreeGrafter"/>
</dbReference>
<evidence type="ECO:0000313" key="8">
    <source>
        <dbReference type="Proteomes" id="UP000001072"/>
    </source>
</evidence>